<dbReference type="AlphaFoldDB" id="A0A7C3C2D2"/>
<reference evidence="2" key="1">
    <citation type="journal article" date="2020" name="mSystems">
        <title>Genome- and Community-Level Interaction Insights into Carbon Utilization and Element Cycling Functions of Hydrothermarchaeota in Hydrothermal Sediment.</title>
        <authorList>
            <person name="Zhou Z."/>
            <person name="Liu Y."/>
            <person name="Xu W."/>
            <person name="Pan J."/>
            <person name="Luo Z.H."/>
            <person name="Li M."/>
        </authorList>
    </citation>
    <scope>NUCLEOTIDE SEQUENCE [LARGE SCALE GENOMIC DNA]</scope>
    <source>
        <strain evidence="2">HyVt-489</strain>
    </source>
</reference>
<dbReference type="Pfam" id="PF03358">
    <property type="entry name" value="FMN_red"/>
    <property type="match status" value="1"/>
</dbReference>
<dbReference type="GO" id="GO:0005829">
    <property type="term" value="C:cytosol"/>
    <property type="evidence" value="ECO:0007669"/>
    <property type="project" value="TreeGrafter"/>
</dbReference>
<dbReference type="SUPFAM" id="SSF52218">
    <property type="entry name" value="Flavoproteins"/>
    <property type="match status" value="1"/>
</dbReference>
<evidence type="ECO:0000313" key="3">
    <source>
        <dbReference type="Proteomes" id="UP000886042"/>
    </source>
</evidence>
<dbReference type="PANTHER" id="PTHR30543">
    <property type="entry name" value="CHROMATE REDUCTASE"/>
    <property type="match status" value="1"/>
</dbReference>
<proteinExistence type="predicted"/>
<feature type="domain" description="NADPH-dependent FMN reductase-like" evidence="1">
    <location>
        <begin position="9"/>
        <end position="129"/>
    </location>
</feature>
<dbReference type="InterPro" id="IPR005025">
    <property type="entry name" value="FMN_Rdtase-like_dom"/>
</dbReference>
<sequence>MSNPPSNTPRIALLSGSTRTGSINAHLIKAMAKLFKAHGAKPVIIDLKKYDMPLYNGDYEDENGVPKATKNLIRRLKSCDGVFIASPEYNGCLPPLLKNTIDWTTRVELGQFSGPVYGIGSATPGGLSGIMV</sequence>
<dbReference type="GO" id="GO:0010181">
    <property type="term" value="F:FMN binding"/>
    <property type="evidence" value="ECO:0007669"/>
    <property type="project" value="TreeGrafter"/>
</dbReference>
<evidence type="ECO:0000313" key="2">
    <source>
        <dbReference type="EMBL" id="HFB54487.1"/>
    </source>
</evidence>
<name>A0A7C3C2D2_9PROT</name>
<dbReference type="Proteomes" id="UP000886042">
    <property type="component" value="Unassembled WGS sequence"/>
</dbReference>
<evidence type="ECO:0000259" key="1">
    <source>
        <dbReference type="Pfam" id="PF03358"/>
    </source>
</evidence>
<protein>
    <submittedName>
        <fullName evidence="2">NADPH-dependent oxidoreductase</fullName>
    </submittedName>
</protein>
<organism evidence="2 3">
    <name type="scientific">Hellea balneolensis</name>
    <dbReference type="NCBI Taxonomy" id="287478"/>
    <lineage>
        <taxon>Bacteria</taxon>
        <taxon>Pseudomonadati</taxon>
        <taxon>Pseudomonadota</taxon>
        <taxon>Alphaproteobacteria</taxon>
        <taxon>Maricaulales</taxon>
        <taxon>Robiginitomaculaceae</taxon>
        <taxon>Hellea</taxon>
    </lineage>
</organism>
<accession>A0A7C3C2D2</accession>
<dbReference type="PANTHER" id="PTHR30543:SF21">
    <property type="entry name" value="NAD(P)H-DEPENDENT FMN REDUCTASE LOT6"/>
    <property type="match status" value="1"/>
</dbReference>
<dbReference type="EMBL" id="DRMN01000075">
    <property type="protein sequence ID" value="HFB54487.1"/>
    <property type="molecule type" value="Genomic_DNA"/>
</dbReference>
<feature type="non-terminal residue" evidence="2">
    <location>
        <position position="132"/>
    </location>
</feature>
<dbReference type="InterPro" id="IPR050712">
    <property type="entry name" value="NAD(P)H-dep_reductase"/>
</dbReference>
<dbReference type="InterPro" id="IPR029039">
    <property type="entry name" value="Flavoprotein-like_sf"/>
</dbReference>
<dbReference type="GO" id="GO:0016491">
    <property type="term" value="F:oxidoreductase activity"/>
    <property type="evidence" value="ECO:0007669"/>
    <property type="project" value="InterPro"/>
</dbReference>
<comment type="caution">
    <text evidence="2">The sequence shown here is derived from an EMBL/GenBank/DDBJ whole genome shotgun (WGS) entry which is preliminary data.</text>
</comment>
<dbReference type="Gene3D" id="3.40.50.360">
    <property type="match status" value="1"/>
</dbReference>
<gene>
    <name evidence="2" type="ORF">ENJ46_01065</name>
</gene>